<dbReference type="STRING" id="1798709.A2538_01490"/>
<keyword evidence="4" id="KW-0472">Membrane</keyword>
<organism evidence="5 6">
    <name type="scientific">Candidatus Magasanikbacteria bacterium RIFOXYD2_FULL_41_14</name>
    <dbReference type="NCBI Taxonomy" id="1798709"/>
    <lineage>
        <taxon>Bacteria</taxon>
        <taxon>Candidatus Magasanikiibacteriota</taxon>
    </lineage>
</organism>
<dbReference type="PANTHER" id="PTHR45586:SF1">
    <property type="entry name" value="LIPOPOLYSACCHARIDE ASSEMBLY PROTEIN B"/>
    <property type="match status" value="1"/>
</dbReference>
<feature type="transmembrane region" description="Helical" evidence="4">
    <location>
        <begin position="204"/>
        <end position="221"/>
    </location>
</feature>
<dbReference type="AlphaFoldDB" id="A0A1F6PDJ2"/>
<comment type="caution">
    <text evidence="5">The sequence shown here is derived from an EMBL/GenBank/DDBJ whole genome shotgun (WGS) entry which is preliminary data.</text>
</comment>
<feature type="transmembrane region" description="Helical" evidence="4">
    <location>
        <begin position="12"/>
        <end position="29"/>
    </location>
</feature>
<dbReference type="EMBL" id="MFRE01000011">
    <property type="protein sequence ID" value="OGH94188.1"/>
    <property type="molecule type" value="Genomic_DNA"/>
</dbReference>
<proteinExistence type="predicted"/>
<evidence type="ECO:0000313" key="6">
    <source>
        <dbReference type="Proteomes" id="UP000178254"/>
    </source>
</evidence>
<protein>
    <submittedName>
        <fullName evidence="5">Uncharacterized protein</fullName>
    </submittedName>
</protein>
<dbReference type="InterPro" id="IPR019734">
    <property type="entry name" value="TPR_rpt"/>
</dbReference>
<feature type="repeat" description="TPR" evidence="3">
    <location>
        <begin position="608"/>
        <end position="641"/>
    </location>
</feature>
<keyword evidence="1" id="KW-0677">Repeat</keyword>
<feature type="transmembrane region" description="Helical" evidence="4">
    <location>
        <begin position="74"/>
        <end position="92"/>
    </location>
</feature>
<feature type="transmembrane region" description="Helical" evidence="4">
    <location>
        <begin position="44"/>
        <end position="62"/>
    </location>
</feature>
<feature type="transmembrane region" description="Helical" evidence="4">
    <location>
        <begin position="176"/>
        <end position="195"/>
    </location>
</feature>
<evidence type="ECO:0000256" key="2">
    <source>
        <dbReference type="ARBA" id="ARBA00022803"/>
    </source>
</evidence>
<feature type="transmembrane region" description="Helical" evidence="4">
    <location>
        <begin position="134"/>
        <end position="156"/>
    </location>
</feature>
<evidence type="ECO:0000256" key="4">
    <source>
        <dbReference type="SAM" id="Phobius"/>
    </source>
</evidence>
<dbReference type="SMART" id="SM00028">
    <property type="entry name" value="TPR"/>
    <property type="match status" value="3"/>
</dbReference>
<evidence type="ECO:0000256" key="1">
    <source>
        <dbReference type="ARBA" id="ARBA00022737"/>
    </source>
</evidence>
<evidence type="ECO:0000313" key="5">
    <source>
        <dbReference type="EMBL" id="OGH94188.1"/>
    </source>
</evidence>
<dbReference type="Pfam" id="PF13181">
    <property type="entry name" value="TPR_8"/>
    <property type="match status" value="1"/>
</dbReference>
<name>A0A1F6PDJ2_9BACT</name>
<keyword evidence="2 3" id="KW-0802">TPR repeat</keyword>
<accession>A0A1F6PDJ2</accession>
<keyword evidence="4" id="KW-1133">Transmembrane helix</keyword>
<feature type="transmembrane region" description="Helical" evidence="4">
    <location>
        <begin position="252"/>
        <end position="270"/>
    </location>
</feature>
<gene>
    <name evidence="5" type="ORF">A2538_01490</name>
</gene>
<dbReference type="InterPro" id="IPR011990">
    <property type="entry name" value="TPR-like_helical_dom_sf"/>
</dbReference>
<feature type="transmembrane region" description="Helical" evidence="4">
    <location>
        <begin position="104"/>
        <end position="122"/>
    </location>
</feature>
<dbReference type="Gene3D" id="1.25.40.10">
    <property type="entry name" value="Tetratricopeptide repeat domain"/>
    <property type="match status" value="2"/>
</dbReference>
<dbReference type="PROSITE" id="PS50005">
    <property type="entry name" value="TPR"/>
    <property type="match status" value="2"/>
</dbReference>
<keyword evidence="4" id="KW-0812">Transmembrane</keyword>
<feature type="transmembrane region" description="Helical" evidence="4">
    <location>
        <begin position="464"/>
        <end position="487"/>
    </location>
</feature>
<dbReference type="Proteomes" id="UP000178254">
    <property type="component" value="Unassembled WGS sequence"/>
</dbReference>
<dbReference type="PANTHER" id="PTHR45586">
    <property type="entry name" value="TPR REPEAT-CONTAINING PROTEIN PA4667"/>
    <property type="match status" value="1"/>
</dbReference>
<dbReference type="SUPFAM" id="SSF48452">
    <property type="entry name" value="TPR-like"/>
    <property type="match status" value="1"/>
</dbReference>
<feature type="transmembrane region" description="Helical" evidence="4">
    <location>
        <begin position="353"/>
        <end position="375"/>
    </location>
</feature>
<dbReference type="InterPro" id="IPR051012">
    <property type="entry name" value="CellSynth/LPSAsmb/PSIAsmb"/>
</dbReference>
<evidence type="ECO:0000256" key="3">
    <source>
        <dbReference type="PROSITE-ProRule" id="PRU00339"/>
    </source>
</evidence>
<feature type="transmembrane region" description="Helical" evidence="4">
    <location>
        <begin position="426"/>
        <end position="443"/>
    </location>
</feature>
<feature type="transmembrane region" description="Helical" evidence="4">
    <location>
        <begin position="227"/>
        <end position="245"/>
    </location>
</feature>
<sequence>MFQKQLTKFFEFGSYFLILLSILAVPLLVDNNLVNPYIIPKEYVFGGLVLLAALFWAARIVLSRKVLYRQSFADKALAIFFVAALASAAFSVGRSDSFLGVGDYYVLSFILLTLSVLFYIVTVNHLTTARRWRVVLDGVVFVGGLTAALFLSRVIFGFDLLSKIGISAWNLIDPTNTAFGVWLVVIFMLSAGQLIKKNHPVGRSLFNFFVALLALGCLLTLGFAILWWVLLVALTLLLLLGITFLSEARLGWLTVLFALLVANIIFLSFGSPRVLQSPVPSEVALGARSSWNITVATITDGPKNFLLGSGLGSFGVDFSQYRSADFNNDQAAWSLRFNQPFNTLLAFLSEGGVLLALAFAFLVVFFLGHVLYVWLGQRAENMFRGTSADLGWRHDDLRFEIFLVSLTWVLLTVCTGLVFFGQTLWWLWWLLLGLSGSGLSFIYPKACKIHEWEIEDAPQYSLSFSFILVVLSASIVMAGVMGTRMYLAERAYAVAVRSNDLGVVELNLKQALSLRPNSSVYNFYLARLYLSKAVELSKVAKPDPVAISALMGQAVNTARRATDIAPSAVGLWENLATMYENAAVLVPEARDWAIKSWVTATELEPTNPVLWYRLGNNYLAATKNDDAIKSFEKAIILKSDFVAAGVGLSQVYENQQDFDKAVEAYKKILGPAGDNLEVAYNYGRLLYNRNAVGDRDSAEQIWLQVVEKQENFSNVLYSLGMLYETRGDKFKALDYYYKVKELNPDNPDIVAKIKSLVGAPVAEKKK</sequence>
<dbReference type="Pfam" id="PF13432">
    <property type="entry name" value="TPR_16"/>
    <property type="match status" value="1"/>
</dbReference>
<reference evidence="5 6" key="1">
    <citation type="journal article" date="2016" name="Nat. Commun.">
        <title>Thousands of microbial genomes shed light on interconnected biogeochemical processes in an aquifer system.</title>
        <authorList>
            <person name="Anantharaman K."/>
            <person name="Brown C.T."/>
            <person name="Hug L.A."/>
            <person name="Sharon I."/>
            <person name="Castelle C.J."/>
            <person name="Probst A.J."/>
            <person name="Thomas B.C."/>
            <person name="Singh A."/>
            <person name="Wilkins M.J."/>
            <person name="Karaoz U."/>
            <person name="Brodie E.L."/>
            <person name="Williams K.H."/>
            <person name="Hubbard S.S."/>
            <person name="Banfield J.F."/>
        </authorList>
    </citation>
    <scope>NUCLEOTIDE SEQUENCE [LARGE SCALE GENOMIC DNA]</scope>
</reference>
<feature type="transmembrane region" description="Helical" evidence="4">
    <location>
        <begin position="401"/>
        <end position="420"/>
    </location>
</feature>
<feature type="repeat" description="TPR" evidence="3">
    <location>
        <begin position="713"/>
        <end position="746"/>
    </location>
</feature>